<feature type="domain" description="C2H2-type" evidence="3">
    <location>
        <begin position="133"/>
        <end position="160"/>
    </location>
</feature>
<dbReference type="GeneID" id="95979923"/>
<dbReference type="InterPro" id="IPR036236">
    <property type="entry name" value="Znf_C2H2_sf"/>
</dbReference>
<dbReference type="PROSITE" id="PS00028">
    <property type="entry name" value="ZINC_FINGER_C2H2_1"/>
    <property type="match status" value="1"/>
</dbReference>
<name>A0ABR3P4H3_9PEZI</name>
<dbReference type="PROSITE" id="PS50157">
    <property type="entry name" value="ZINC_FINGER_C2H2_2"/>
    <property type="match status" value="1"/>
</dbReference>
<accession>A0ABR3P4H3</accession>
<dbReference type="EMBL" id="JBFMKM010000014">
    <property type="protein sequence ID" value="KAL1297672.1"/>
    <property type="molecule type" value="Genomic_DNA"/>
</dbReference>
<sequence length="583" mass="64264">MTYYQEDFHMDDYNMNFLGGATDMEAYGFGLEAEEDDILAGFDNATLLASETLIPDIQIQPPSRADTRVISSGTTNMHKAEHQPWNPLGIDIPNRRAFAQQDVAVSTTPASSLPSDDGTSVTSIMDSVFASPHACEQCGTVYKNNSNKRKHILTHTKPHKCPFENCNKNVLGFATQNDLDRHKACVHGKGLKKWWKCAYPGCSKNNKHFDRRDNFVAHIKRRHGNVTAAEIYDLVARSEQKPTKREVQDSLIAKKEKSMRGSSIVRSARRSSPKAVARRSSAGPRRQTRVKSEASSVGSPAATTAEPMRMVSEVASSAPVGITIPGRRRQPFQDGLALAGPGIDMSDHAWNLDHPQSEFVLQSDSGGKEPSLNTRAGPYYPYARQDSFVASSDATRMAEPSTLQQVSMFHSLPPTQYLERRIFASAISRQRNVQAAREDVLMYNNTMQGQDLQQPNSRQANVSVSDDTIMPFAFCNPSGSDMTFSQSYDPSVDPSGNMYSESLFSKSASQSSVTSGPSCQSSYVQSQPQSFMKGFGQLVAPSLDQFNSQSGQFGSLSENFEAMDSDPMSSFNTLWENDHFDEG</sequence>
<evidence type="ECO:0000256" key="1">
    <source>
        <dbReference type="PROSITE-ProRule" id="PRU00042"/>
    </source>
</evidence>
<dbReference type="SMART" id="SM00355">
    <property type="entry name" value="ZnF_C2H2"/>
    <property type="match status" value="3"/>
</dbReference>
<keyword evidence="1" id="KW-0479">Metal-binding</keyword>
<dbReference type="Gene3D" id="3.30.160.60">
    <property type="entry name" value="Classic Zinc Finger"/>
    <property type="match status" value="1"/>
</dbReference>
<proteinExistence type="predicted"/>
<protein>
    <recommendedName>
        <fullName evidence="3">C2H2-type domain-containing protein</fullName>
    </recommendedName>
</protein>
<gene>
    <name evidence="4" type="ORF">AAFC00_006224</name>
</gene>
<keyword evidence="1" id="KW-0862">Zinc</keyword>
<evidence type="ECO:0000256" key="2">
    <source>
        <dbReference type="SAM" id="MobiDB-lite"/>
    </source>
</evidence>
<evidence type="ECO:0000259" key="3">
    <source>
        <dbReference type="PROSITE" id="PS50157"/>
    </source>
</evidence>
<dbReference type="SUPFAM" id="SSF57667">
    <property type="entry name" value="beta-beta-alpha zinc fingers"/>
    <property type="match status" value="1"/>
</dbReference>
<dbReference type="Proteomes" id="UP001562354">
    <property type="component" value="Unassembled WGS sequence"/>
</dbReference>
<dbReference type="RefSeq" id="XP_069197354.1">
    <property type="nucleotide sequence ID" value="XM_069346143.1"/>
</dbReference>
<feature type="compositionally biased region" description="Basic and acidic residues" evidence="2">
    <location>
        <begin position="239"/>
        <end position="259"/>
    </location>
</feature>
<reference evidence="4 5" key="1">
    <citation type="submission" date="2024-07" db="EMBL/GenBank/DDBJ databases">
        <title>Draft sequence of the Neodothiora populina.</title>
        <authorList>
            <person name="Drown D.D."/>
            <person name="Schuette U.S."/>
            <person name="Buechlein A.B."/>
            <person name="Rusch D.R."/>
            <person name="Winton L.W."/>
            <person name="Adams G.A."/>
        </authorList>
    </citation>
    <scope>NUCLEOTIDE SEQUENCE [LARGE SCALE GENOMIC DNA]</scope>
    <source>
        <strain evidence="4 5">CPC 39397</strain>
    </source>
</reference>
<dbReference type="PANTHER" id="PTHR35391:SF3">
    <property type="entry name" value="FINGER DOMAIN PROTEIN, PUTATIVE (AFU_ORTHOLOGUE AFUA_8G04300)-RELATED"/>
    <property type="match status" value="1"/>
</dbReference>
<keyword evidence="5" id="KW-1185">Reference proteome</keyword>
<keyword evidence="1" id="KW-0863">Zinc-finger</keyword>
<dbReference type="PANTHER" id="PTHR35391">
    <property type="entry name" value="C2H2-TYPE DOMAIN-CONTAINING PROTEIN-RELATED"/>
    <property type="match status" value="1"/>
</dbReference>
<feature type="region of interest" description="Disordered" evidence="2">
    <location>
        <begin position="239"/>
        <end position="307"/>
    </location>
</feature>
<evidence type="ECO:0000313" key="4">
    <source>
        <dbReference type="EMBL" id="KAL1297672.1"/>
    </source>
</evidence>
<dbReference type="InterPro" id="IPR013087">
    <property type="entry name" value="Znf_C2H2_type"/>
</dbReference>
<evidence type="ECO:0000313" key="5">
    <source>
        <dbReference type="Proteomes" id="UP001562354"/>
    </source>
</evidence>
<feature type="compositionally biased region" description="Polar residues" evidence="2">
    <location>
        <begin position="293"/>
        <end position="302"/>
    </location>
</feature>
<comment type="caution">
    <text evidence="4">The sequence shown here is derived from an EMBL/GenBank/DDBJ whole genome shotgun (WGS) entry which is preliminary data.</text>
</comment>
<organism evidence="4 5">
    <name type="scientific">Neodothiora populina</name>
    <dbReference type="NCBI Taxonomy" id="2781224"/>
    <lineage>
        <taxon>Eukaryota</taxon>
        <taxon>Fungi</taxon>
        <taxon>Dikarya</taxon>
        <taxon>Ascomycota</taxon>
        <taxon>Pezizomycotina</taxon>
        <taxon>Dothideomycetes</taxon>
        <taxon>Dothideomycetidae</taxon>
        <taxon>Dothideales</taxon>
        <taxon>Dothioraceae</taxon>
        <taxon>Neodothiora</taxon>
    </lineage>
</organism>